<dbReference type="EMBL" id="CP002199">
    <property type="protein sequence ID" value="ADN17751.1"/>
    <property type="molecule type" value="Genomic_DNA"/>
</dbReference>
<organism evidence="12 13">
    <name type="scientific">Gloeothece verrucosa (strain PCC 7822)</name>
    <name type="common">Cyanothece sp. (strain PCC 7822)</name>
    <dbReference type="NCBI Taxonomy" id="497965"/>
    <lineage>
        <taxon>Bacteria</taxon>
        <taxon>Bacillati</taxon>
        <taxon>Cyanobacteriota</taxon>
        <taxon>Cyanophyceae</taxon>
        <taxon>Oscillatoriophycideae</taxon>
        <taxon>Chroococcales</taxon>
        <taxon>Aphanothecaceae</taxon>
        <taxon>Gloeothece</taxon>
        <taxon>Gloeothece verrucosa</taxon>
    </lineage>
</organism>
<dbReference type="Proteomes" id="UP000008206">
    <property type="component" value="Plasmid Cy782201"/>
</dbReference>
<evidence type="ECO:0000256" key="4">
    <source>
        <dbReference type="ARBA" id="ARBA00022679"/>
    </source>
</evidence>
<dbReference type="Pfam" id="PF02518">
    <property type="entry name" value="HATPase_c"/>
    <property type="match status" value="1"/>
</dbReference>
<dbReference type="PANTHER" id="PTHR43065:SF10">
    <property type="entry name" value="PEROXIDE STRESS-ACTIVATED HISTIDINE KINASE MAK3"/>
    <property type="match status" value="1"/>
</dbReference>
<dbReference type="AlphaFoldDB" id="E0ULC1"/>
<feature type="domain" description="Histidine kinase" evidence="11">
    <location>
        <begin position="598"/>
        <end position="712"/>
    </location>
</feature>
<dbReference type="SMART" id="SM00387">
    <property type="entry name" value="HATPase_c"/>
    <property type="match status" value="1"/>
</dbReference>
<feature type="transmembrane region" description="Helical" evidence="10">
    <location>
        <begin position="365"/>
        <end position="389"/>
    </location>
</feature>
<dbReference type="PROSITE" id="PS50109">
    <property type="entry name" value="HIS_KIN"/>
    <property type="match status" value="1"/>
</dbReference>
<keyword evidence="10" id="KW-1133">Transmembrane helix</keyword>
<dbReference type="GO" id="GO:0004673">
    <property type="term" value="F:protein histidine kinase activity"/>
    <property type="evidence" value="ECO:0007669"/>
    <property type="project" value="UniProtKB-EC"/>
</dbReference>
<dbReference type="OrthoDB" id="337251at2"/>
<dbReference type="SMART" id="SM01080">
    <property type="entry name" value="CHASE2"/>
    <property type="match status" value="1"/>
</dbReference>
<dbReference type="KEGG" id="cyj:Cyan7822_5897"/>
<dbReference type="EC" id="2.7.13.3" evidence="2"/>
<comment type="catalytic activity">
    <reaction evidence="1">
        <text>ATP + protein L-histidine = ADP + protein N-phospho-L-histidine.</text>
        <dbReference type="EC" id="2.7.13.3"/>
    </reaction>
</comment>
<dbReference type="CDD" id="cd00075">
    <property type="entry name" value="HATPase"/>
    <property type="match status" value="1"/>
</dbReference>
<evidence type="ECO:0000256" key="10">
    <source>
        <dbReference type="SAM" id="Phobius"/>
    </source>
</evidence>
<dbReference type="PANTHER" id="PTHR43065">
    <property type="entry name" value="SENSOR HISTIDINE KINASE"/>
    <property type="match status" value="1"/>
</dbReference>
<dbReference type="GO" id="GO:0005524">
    <property type="term" value="F:ATP binding"/>
    <property type="evidence" value="ECO:0007669"/>
    <property type="project" value="UniProtKB-KW"/>
</dbReference>
<dbReference type="InterPro" id="IPR004358">
    <property type="entry name" value="Sig_transdc_His_kin-like_C"/>
</dbReference>
<dbReference type="CDD" id="cd22265">
    <property type="entry name" value="UDM1_RNF168"/>
    <property type="match status" value="1"/>
</dbReference>
<dbReference type="PRINTS" id="PR00344">
    <property type="entry name" value="BCTRLSENSOR"/>
</dbReference>
<dbReference type="SUPFAM" id="SSF55874">
    <property type="entry name" value="ATPase domain of HSP90 chaperone/DNA topoisomerase II/histidine kinase"/>
    <property type="match status" value="1"/>
</dbReference>
<evidence type="ECO:0000313" key="13">
    <source>
        <dbReference type="Proteomes" id="UP000008206"/>
    </source>
</evidence>
<evidence type="ECO:0000313" key="12">
    <source>
        <dbReference type="EMBL" id="ADN17751.1"/>
    </source>
</evidence>
<geneLocation type="plasmid" evidence="12 13">
    <name>Cy782201</name>
</geneLocation>
<evidence type="ECO:0000256" key="8">
    <source>
        <dbReference type="ARBA" id="ARBA00023012"/>
    </source>
</evidence>
<evidence type="ECO:0000259" key="11">
    <source>
        <dbReference type="PROSITE" id="PS50109"/>
    </source>
</evidence>
<keyword evidence="10" id="KW-0472">Membrane</keyword>
<protein>
    <recommendedName>
        <fullName evidence="2">histidine kinase</fullName>
        <ecNumber evidence="2">2.7.13.3</ecNumber>
    </recommendedName>
</protein>
<keyword evidence="7" id="KW-0067">ATP-binding</keyword>
<evidence type="ECO:0000256" key="5">
    <source>
        <dbReference type="ARBA" id="ARBA00022741"/>
    </source>
</evidence>
<keyword evidence="6 12" id="KW-0418">Kinase</keyword>
<dbReference type="Gene3D" id="1.10.287.130">
    <property type="match status" value="1"/>
</dbReference>
<evidence type="ECO:0000256" key="6">
    <source>
        <dbReference type="ARBA" id="ARBA00022777"/>
    </source>
</evidence>
<evidence type="ECO:0000256" key="3">
    <source>
        <dbReference type="ARBA" id="ARBA00022553"/>
    </source>
</evidence>
<dbReference type="InterPro" id="IPR007890">
    <property type="entry name" value="CHASE2"/>
</dbReference>
<dbReference type="InterPro" id="IPR005467">
    <property type="entry name" value="His_kinase_dom"/>
</dbReference>
<dbReference type="InterPro" id="IPR036890">
    <property type="entry name" value="HATPase_C_sf"/>
</dbReference>
<keyword evidence="10" id="KW-0812">Transmembrane</keyword>
<keyword evidence="13" id="KW-1185">Reference proteome</keyword>
<gene>
    <name evidence="12" type="ordered locus">Cyan7822_5897</name>
</gene>
<dbReference type="Gene3D" id="3.30.565.10">
    <property type="entry name" value="Histidine kinase-like ATPase, C-terminal domain"/>
    <property type="match status" value="1"/>
</dbReference>
<accession>E0ULC1</accession>
<keyword evidence="5" id="KW-0547">Nucleotide-binding</keyword>
<name>E0ULC1_GLOV7</name>
<keyword evidence="12" id="KW-0614">Plasmid</keyword>
<feature type="transmembrane region" description="Helical" evidence="10">
    <location>
        <begin position="7"/>
        <end position="29"/>
    </location>
</feature>
<evidence type="ECO:0000256" key="1">
    <source>
        <dbReference type="ARBA" id="ARBA00000085"/>
    </source>
</evidence>
<dbReference type="InterPro" id="IPR003594">
    <property type="entry name" value="HATPase_dom"/>
</dbReference>
<keyword evidence="8" id="KW-0902">Two-component regulatory system</keyword>
<dbReference type="RefSeq" id="WP_013334501.1">
    <property type="nucleotide sequence ID" value="NC_014533.1"/>
</dbReference>
<evidence type="ECO:0000256" key="2">
    <source>
        <dbReference type="ARBA" id="ARBA00012438"/>
    </source>
</evidence>
<dbReference type="HOGENOM" id="CLU_392663_0_0_3"/>
<feature type="coiled-coil region" evidence="9">
    <location>
        <begin position="417"/>
        <end position="461"/>
    </location>
</feature>
<sequence length="712" mass="82139">MRKKKMIITRITIIVLFFISMWLLLANFMPIFSFPSIELTLYDWLAANKGEMLHSRAITLVGLTATDWLEYGNPVEDQVIANTLKIIERYQPAFIGLNFWRTRKHGEGHEELLQILAQYTNIVGSQWKEALSIIEPPEPLTIPGRTGDVTVLYDRDQVIRRFTLYSPSENFPDEKEFNKTAQYNYIRSLPWELARRFLLAQGVKIIEPTKSSPLLLEYPNGKMIKLQPLQDWLGKMSYSQWGNRGFQQLIHWPSQNFEFPLVSFHDVLSYRVPPDFFHNKIILIGGASNRVADIYSTPYKINGDRFRATRYGLELMAIATLNLLSLEVQKPTLIPSGLINYLWIAFWVCLSGGGVYFITRFPTRWWLGSVCLINGLLILVLGSVCYAAFPNGFIPSGLAALGMIINSLACLLEIQRHKAIEEQKKRLAEERKRQLAQQEYTRQLEKRVQEIQERMLSQERLAFFGQLSPAIRHEILNNFEVILQEITITLEMAESKIYQGFPDEVLEFLEDLRETLTIIAETTRESGEILTKYLPPIFLQSFNDDVPLDELSYTAKKAINLASFLEDCWKKSSYKFRVNTPTNFYLSVIKQYDYQGNIYGNEEDLRYVFINLIDNAYEALIQQFLKASDNYEPILKLATLQTTQGVEVIIEDNGIGIEPEKANEIFKPFYSTKTRSSGLGLSIAKDILITRYEANIYLNLEEGTRFIIVFPL</sequence>
<reference evidence="13" key="1">
    <citation type="journal article" date="2011" name="MBio">
        <title>Novel metabolic attributes of the genus Cyanothece, comprising a group of unicellular nitrogen-fixing Cyanobacteria.</title>
        <authorList>
            <person name="Bandyopadhyay A."/>
            <person name="Elvitigala T."/>
            <person name="Welsh E."/>
            <person name="Stockel J."/>
            <person name="Liberton M."/>
            <person name="Min H."/>
            <person name="Sherman L.A."/>
            <person name="Pakrasi H.B."/>
        </authorList>
    </citation>
    <scope>NUCLEOTIDE SEQUENCE [LARGE SCALE GENOMIC DNA]</scope>
    <source>
        <strain evidence="13">PCC 7822</strain>
        <plasmid evidence="13">Cy782201</plasmid>
    </source>
</reference>
<feature type="transmembrane region" description="Helical" evidence="10">
    <location>
        <begin position="395"/>
        <end position="414"/>
    </location>
</feature>
<dbReference type="GO" id="GO:0000160">
    <property type="term" value="P:phosphorelay signal transduction system"/>
    <property type="evidence" value="ECO:0007669"/>
    <property type="project" value="UniProtKB-KW"/>
</dbReference>
<keyword evidence="9" id="KW-0175">Coiled coil</keyword>
<keyword evidence="3" id="KW-0597">Phosphoprotein</keyword>
<keyword evidence="4" id="KW-0808">Transferase</keyword>
<dbReference type="Pfam" id="PF05226">
    <property type="entry name" value="CHASE2"/>
    <property type="match status" value="1"/>
</dbReference>
<evidence type="ECO:0000256" key="7">
    <source>
        <dbReference type="ARBA" id="ARBA00022840"/>
    </source>
</evidence>
<feature type="transmembrane region" description="Helical" evidence="10">
    <location>
        <begin position="338"/>
        <end position="358"/>
    </location>
</feature>
<evidence type="ECO:0000256" key="9">
    <source>
        <dbReference type="SAM" id="Coils"/>
    </source>
</evidence>
<proteinExistence type="predicted"/>